<gene>
    <name evidence="3" type="ORF">HHL11_27390</name>
</gene>
<dbReference type="EMBL" id="JABBFX010000003">
    <property type="protein sequence ID" value="NML47504.1"/>
    <property type="molecule type" value="Genomic_DNA"/>
</dbReference>
<accession>A0A848HAJ8</accession>
<evidence type="ECO:0000256" key="2">
    <source>
        <dbReference type="SAM" id="SignalP"/>
    </source>
</evidence>
<evidence type="ECO:0000313" key="4">
    <source>
        <dbReference type="Proteomes" id="UP000541185"/>
    </source>
</evidence>
<feature type="chain" id="PRO_5032773444" description="DUF4148 domain-containing protein" evidence="2">
    <location>
        <begin position="20"/>
        <end position="107"/>
    </location>
</feature>
<evidence type="ECO:0000313" key="3">
    <source>
        <dbReference type="EMBL" id="NML47504.1"/>
    </source>
</evidence>
<name>A0A848HAJ8_9BURK</name>
<evidence type="ECO:0008006" key="5">
    <source>
        <dbReference type="Google" id="ProtNLM"/>
    </source>
</evidence>
<reference evidence="3 4" key="1">
    <citation type="submission" date="2020-04" db="EMBL/GenBank/DDBJ databases">
        <title>Ramlibacter sp. G-1-2-2 isolated from soil.</title>
        <authorList>
            <person name="Dahal R.H."/>
        </authorList>
    </citation>
    <scope>NUCLEOTIDE SEQUENCE [LARGE SCALE GENOMIC DNA]</scope>
    <source>
        <strain evidence="3 4">G-1-2-2</strain>
    </source>
</reference>
<sequence>MKSTLAIAAAFMLCGSAFAATNAQQPHKTHGVWNTVKEDAHEIGSSFRQDVHRMARADKFRQEQAADQRRMHSQTTAMGAGPDNSRMSSARDARMDAAYARWQRTHR</sequence>
<evidence type="ECO:0000256" key="1">
    <source>
        <dbReference type="SAM" id="MobiDB-lite"/>
    </source>
</evidence>
<keyword evidence="4" id="KW-1185">Reference proteome</keyword>
<feature type="region of interest" description="Disordered" evidence="1">
    <location>
        <begin position="56"/>
        <end position="107"/>
    </location>
</feature>
<dbReference type="RefSeq" id="WP_169421777.1">
    <property type="nucleotide sequence ID" value="NZ_JABBFX010000003.1"/>
</dbReference>
<comment type="caution">
    <text evidence="3">The sequence shown here is derived from an EMBL/GenBank/DDBJ whole genome shotgun (WGS) entry which is preliminary data.</text>
</comment>
<organism evidence="3 4">
    <name type="scientific">Ramlibacter agri</name>
    <dbReference type="NCBI Taxonomy" id="2728837"/>
    <lineage>
        <taxon>Bacteria</taxon>
        <taxon>Pseudomonadati</taxon>
        <taxon>Pseudomonadota</taxon>
        <taxon>Betaproteobacteria</taxon>
        <taxon>Burkholderiales</taxon>
        <taxon>Comamonadaceae</taxon>
        <taxon>Ramlibacter</taxon>
    </lineage>
</organism>
<dbReference type="Proteomes" id="UP000541185">
    <property type="component" value="Unassembled WGS sequence"/>
</dbReference>
<proteinExistence type="predicted"/>
<dbReference type="AlphaFoldDB" id="A0A848HAJ8"/>
<keyword evidence="2" id="KW-0732">Signal</keyword>
<feature type="compositionally biased region" description="Basic and acidic residues" evidence="1">
    <location>
        <begin position="56"/>
        <end position="70"/>
    </location>
</feature>
<protein>
    <recommendedName>
        <fullName evidence="5">DUF4148 domain-containing protein</fullName>
    </recommendedName>
</protein>
<feature type="signal peptide" evidence="2">
    <location>
        <begin position="1"/>
        <end position="19"/>
    </location>
</feature>